<dbReference type="InterPro" id="IPR006084">
    <property type="entry name" value="XPG/Rad2"/>
</dbReference>
<dbReference type="InterPro" id="IPR041177">
    <property type="entry name" value="GEN1_C"/>
</dbReference>
<feature type="domain" description="XPG N-terminal" evidence="5">
    <location>
        <begin position="1"/>
        <end position="101"/>
    </location>
</feature>
<dbReference type="Pfam" id="PF18380">
    <property type="entry name" value="GEN1_C"/>
    <property type="match status" value="1"/>
</dbReference>
<feature type="compositionally biased region" description="Low complexity" evidence="3">
    <location>
        <begin position="638"/>
        <end position="651"/>
    </location>
</feature>
<dbReference type="PANTHER" id="PTHR11081:SF75">
    <property type="entry name" value="ENDONUCLEASE, PUTATIVE (AFU_ORTHOLOGUE AFUA_3G13260)-RELATED"/>
    <property type="match status" value="1"/>
</dbReference>
<feature type="region of interest" description="Disordered" evidence="3">
    <location>
        <begin position="603"/>
        <end position="823"/>
    </location>
</feature>
<proteinExistence type="predicted"/>
<feature type="compositionally biased region" description="Polar residues" evidence="3">
    <location>
        <begin position="712"/>
        <end position="730"/>
    </location>
</feature>
<name>A0ABQ0G785_9PEZI</name>
<dbReference type="SUPFAM" id="SSF47807">
    <property type="entry name" value="5' to 3' exonuclease, C-terminal subdomain"/>
    <property type="match status" value="1"/>
</dbReference>
<evidence type="ECO:0000259" key="4">
    <source>
        <dbReference type="SMART" id="SM00484"/>
    </source>
</evidence>
<dbReference type="Proteomes" id="UP001628179">
    <property type="component" value="Unassembled WGS sequence"/>
</dbReference>
<feature type="region of interest" description="Disordered" evidence="3">
    <location>
        <begin position="474"/>
        <end position="499"/>
    </location>
</feature>
<dbReference type="PANTHER" id="PTHR11081">
    <property type="entry name" value="FLAP ENDONUCLEASE FAMILY MEMBER"/>
    <property type="match status" value="1"/>
</dbReference>
<dbReference type="InterPro" id="IPR006086">
    <property type="entry name" value="XPG-I_dom"/>
</dbReference>
<dbReference type="Pfam" id="PF00752">
    <property type="entry name" value="XPG_N"/>
    <property type="match status" value="1"/>
</dbReference>
<evidence type="ECO:0000256" key="1">
    <source>
        <dbReference type="ARBA" id="ARBA00022722"/>
    </source>
</evidence>
<feature type="region of interest" description="Disordered" evidence="3">
    <location>
        <begin position="513"/>
        <end position="579"/>
    </location>
</feature>
<gene>
    <name evidence="6" type="ORF">MFIFM68171_03837</name>
</gene>
<keyword evidence="2" id="KW-0378">Hydrolase</keyword>
<evidence type="ECO:0000259" key="5">
    <source>
        <dbReference type="SMART" id="SM00485"/>
    </source>
</evidence>
<keyword evidence="1" id="KW-0540">Nuclease</keyword>
<dbReference type="InterPro" id="IPR037316">
    <property type="entry name" value="Yen1_H3TH"/>
</dbReference>
<feature type="compositionally biased region" description="Acidic residues" evidence="3">
    <location>
        <begin position="416"/>
        <end position="428"/>
    </location>
</feature>
<protein>
    <recommendedName>
        <fullName evidence="8">Flap structure-specific endonuclease</fullName>
    </recommendedName>
</protein>
<feature type="compositionally biased region" description="Basic residues" evidence="3">
    <location>
        <begin position="675"/>
        <end position="684"/>
    </location>
</feature>
<evidence type="ECO:0000256" key="2">
    <source>
        <dbReference type="ARBA" id="ARBA00022801"/>
    </source>
</evidence>
<feature type="domain" description="XPG-I" evidence="4">
    <location>
        <begin position="108"/>
        <end position="183"/>
    </location>
</feature>
<organism evidence="6 7">
    <name type="scientific">Madurella fahalii</name>
    <dbReference type="NCBI Taxonomy" id="1157608"/>
    <lineage>
        <taxon>Eukaryota</taxon>
        <taxon>Fungi</taxon>
        <taxon>Dikarya</taxon>
        <taxon>Ascomycota</taxon>
        <taxon>Pezizomycotina</taxon>
        <taxon>Sordariomycetes</taxon>
        <taxon>Sordariomycetidae</taxon>
        <taxon>Sordariales</taxon>
        <taxon>Sordariales incertae sedis</taxon>
        <taxon>Madurella</taxon>
    </lineage>
</organism>
<dbReference type="SMART" id="SM00485">
    <property type="entry name" value="XPGN"/>
    <property type="match status" value="1"/>
</dbReference>
<sequence length="962" mass="103784">MGIRGIYKEIGPGERVSLCKLAIDKLEETGRPLRLAIDISIWQFQVQAARGGANPAIRTLFYRLVRLLGLAIQPIFVFDGPNKPAFKRNKRSGRGDGVATAMAKRLIRLFGFAIHDAPGEAEAECALLEREGVVDAVLSEDVDTIMFGCRRTLRNWSAEGKGSKTPTHVSMYDADAVASGLSGLNREGMVLVALMSGGDYLPEGVPGCGIKVACEAARAGFGRDLCRLKRADEDGLEAWKKRLLHELRTNESGFFRTRHKALDIPEGFPNIEVLRYYTHPVVSRQAAVDRLKKQFPAKVAVDVVGLREFARETFDWTFRIGAVKFIRVLAPSLLVQQFLERHVAAEAHHDDLALKQVEEAALIRAISSKRTHLSTDATPELRISFIPADIVKLDLSAEPEEEVEAFGRSGLALNSDEECDEEAVDELGGEQPKTGSSKKPFDPLQPDLVWIPETVAKLGAPLTVEDWEGNRRLKEQGKEQRAAAKAARKTRAKKTDMPAGALDRFVKATKAVNDGVEKRDSPRLGLDLPSPCSLPIPPSTQALPRARSKQPKKSSTTTQADKSTAEINPWTLAGSQVSPRVTKSFAAASQALPKPGYAEEPILISSSPAAPASPPATGAGIAGCQQMTPTRLKRLKETSSTSLSRSPSQRKPGSPASEKPTEKEPTAATLPQPARKTRPFKRAKSRADDNAGIAATTTAQKSIKDYGRILRNANSSRMNAKPTAASNTQPIEIPSDDEEFPLSLSPPRRPSINPTSLLRQDTPPALAKLGRVEDDDDPFGPLPPRTSSLPCVPPRPADYPSATKRQQQQQQQQQKPPKLRGPSLELSIDTATATATTVTANQGTITTATTTTTIAVASTMAKSATTKLYISRTSIGGLGYFEEVEVPRHEADLFMADGSTGTGTSTSDNTKADFGTTDGSTGSGPRLGLGLGLGSTSVRGTGQGRKIWRLSEVEVYDLTGED</sequence>
<evidence type="ECO:0008006" key="8">
    <source>
        <dbReference type="Google" id="ProtNLM"/>
    </source>
</evidence>
<dbReference type="Pfam" id="PF00867">
    <property type="entry name" value="XPG_I"/>
    <property type="match status" value="1"/>
</dbReference>
<dbReference type="EMBL" id="BAAFSV010000002">
    <property type="protein sequence ID" value="GAB1313627.1"/>
    <property type="molecule type" value="Genomic_DNA"/>
</dbReference>
<feature type="compositionally biased region" description="Gly residues" evidence="3">
    <location>
        <begin position="921"/>
        <end position="933"/>
    </location>
</feature>
<dbReference type="Gene3D" id="3.40.50.1010">
    <property type="entry name" value="5'-nuclease"/>
    <property type="match status" value="2"/>
</dbReference>
<feature type="region of interest" description="Disordered" evidence="3">
    <location>
        <begin position="416"/>
        <end position="441"/>
    </location>
</feature>
<dbReference type="SMART" id="SM00484">
    <property type="entry name" value="XPGI"/>
    <property type="match status" value="1"/>
</dbReference>
<evidence type="ECO:0000313" key="7">
    <source>
        <dbReference type="Proteomes" id="UP001628179"/>
    </source>
</evidence>
<dbReference type="SUPFAM" id="SSF88723">
    <property type="entry name" value="PIN domain-like"/>
    <property type="match status" value="1"/>
</dbReference>
<dbReference type="InterPro" id="IPR029060">
    <property type="entry name" value="PIN-like_dom_sf"/>
</dbReference>
<comment type="caution">
    <text evidence="6">The sequence shown here is derived from an EMBL/GenBank/DDBJ whole genome shotgun (WGS) entry which is preliminary data.</text>
</comment>
<keyword evidence="7" id="KW-1185">Reference proteome</keyword>
<evidence type="ECO:0000313" key="6">
    <source>
        <dbReference type="EMBL" id="GAB1313627.1"/>
    </source>
</evidence>
<evidence type="ECO:0000256" key="3">
    <source>
        <dbReference type="SAM" id="MobiDB-lite"/>
    </source>
</evidence>
<dbReference type="PRINTS" id="PR00853">
    <property type="entry name" value="XPGRADSUPER"/>
</dbReference>
<feature type="compositionally biased region" description="Polar residues" evidence="3">
    <location>
        <begin position="553"/>
        <end position="566"/>
    </location>
</feature>
<accession>A0ABQ0G785</accession>
<dbReference type="RefSeq" id="XP_070915359.1">
    <property type="nucleotide sequence ID" value="XM_071059258.1"/>
</dbReference>
<dbReference type="InterPro" id="IPR036279">
    <property type="entry name" value="5-3_exonuclease_C_sf"/>
</dbReference>
<dbReference type="Gene3D" id="1.10.150.20">
    <property type="entry name" value="5' to 3' exonuclease, C-terminal subdomain"/>
    <property type="match status" value="1"/>
</dbReference>
<dbReference type="CDD" id="cd09870">
    <property type="entry name" value="PIN_YEN1"/>
    <property type="match status" value="1"/>
</dbReference>
<feature type="region of interest" description="Disordered" evidence="3">
    <location>
        <begin position="899"/>
        <end position="941"/>
    </location>
</feature>
<dbReference type="InterPro" id="IPR006085">
    <property type="entry name" value="XPG_DNA_repair_N"/>
</dbReference>
<dbReference type="CDD" id="cd09906">
    <property type="entry name" value="H3TH_YEN1"/>
    <property type="match status" value="1"/>
</dbReference>
<reference evidence="6 7" key="1">
    <citation type="submission" date="2024-09" db="EMBL/GenBank/DDBJ databases">
        <title>Itraconazole resistance in Madurella fahalii resulting from another homologue of gene encoding cytochrome P450 14-alpha sterol demethylase (CYP51).</title>
        <authorList>
            <person name="Yoshioka I."/>
            <person name="Fahal A.H."/>
            <person name="Kaneko S."/>
            <person name="Yaguchi T."/>
        </authorList>
    </citation>
    <scope>NUCLEOTIDE SEQUENCE [LARGE SCALE GENOMIC DNA]</scope>
    <source>
        <strain evidence="6 7">IFM 68171</strain>
    </source>
</reference>
<dbReference type="GeneID" id="98174581"/>